<reference evidence="10 11" key="1">
    <citation type="journal article" date="2018" name="Nat. Biotechnol.">
        <title>A standardized bacterial taxonomy based on genome phylogeny substantially revises the tree of life.</title>
        <authorList>
            <person name="Parks D.H."/>
            <person name="Chuvochina M."/>
            <person name="Waite D.W."/>
            <person name="Rinke C."/>
            <person name="Skarshewski A."/>
            <person name="Chaumeil P.A."/>
            <person name="Hugenholtz P."/>
        </authorList>
    </citation>
    <scope>NUCLEOTIDE SEQUENCE [LARGE SCALE GENOMIC DNA]</scope>
    <source>
        <strain evidence="10">UBA9158</strain>
    </source>
</reference>
<dbReference type="InterPro" id="IPR003838">
    <property type="entry name" value="ABC3_permease_C"/>
</dbReference>
<gene>
    <name evidence="10" type="ORF">DCP75_16895</name>
</gene>
<comment type="subcellular location">
    <subcellularLocation>
        <location evidence="1">Cell membrane</location>
        <topology evidence="1">Multi-pass membrane protein</topology>
    </subcellularLocation>
</comment>
<evidence type="ECO:0000313" key="11">
    <source>
        <dbReference type="Proteomes" id="UP000259273"/>
    </source>
</evidence>
<dbReference type="InterPro" id="IPR025857">
    <property type="entry name" value="MacB_PCD"/>
</dbReference>
<dbReference type="PANTHER" id="PTHR43738">
    <property type="entry name" value="ABC TRANSPORTER, MEMBRANE PROTEIN"/>
    <property type="match status" value="1"/>
</dbReference>
<proteinExistence type="predicted"/>
<evidence type="ECO:0000259" key="9">
    <source>
        <dbReference type="Pfam" id="PF12704"/>
    </source>
</evidence>
<feature type="transmembrane region" description="Helical" evidence="7">
    <location>
        <begin position="284"/>
        <end position="306"/>
    </location>
</feature>
<dbReference type="GO" id="GO:0005886">
    <property type="term" value="C:plasma membrane"/>
    <property type="evidence" value="ECO:0007669"/>
    <property type="project" value="UniProtKB-SubCell"/>
</dbReference>
<evidence type="ECO:0000313" key="10">
    <source>
        <dbReference type="EMBL" id="HAN29363.1"/>
    </source>
</evidence>
<evidence type="ECO:0000256" key="2">
    <source>
        <dbReference type="ARBA" id="ARBA00022448"/>
    </source>
</evidence>
<protein>
    <submittedName>
        <fullName evidence="10">ABC transporter permease</fullName>
    </submittedName>
</protein>
<accession>A0A3C1KS82</accession>
<evidence type="ECO:0000256" key="1">
    <source>
        <dbReference type="ARBA" id="ARBA00004651"/>
    </source>
</evidence>
<dbReference type="AlphaFoldDB" id="A0A3C1KS82"/>
<keyword evidence="3" id="KW-1003">Cell membrane</keyword>
<dbReference type="Pfam" id="PF02687">
    <property type="entry name" value="FtsX"/>
    <property type="match status" value="1"/>
</dbReference>
<evidence type="ECO:0000256" key="5">
    <source>
        <dbReference type="ARBA" id="ARBA00022989"/>
    </source>
</evidence>
<keyword evidence="2" id="KW-0813">Transport</keyword>
<dbReference type="InterPro" id="IPR051125">
    <property type="entry name" value="ABC-4/HrtB_transporter"/>
</dbReference>
<dbReference type="EMBL" id="DMND01000225">
    <property type="protein sequence ID" value="HAN29363.1"/>
    <property type="molecule type" value="Genomic_DNA"/>
</dbReference>
<keyword evidence="5 7" id="KW-1133">Transmembrane helix</keyword>
<feature type="transmembrane region" description="Helical" evidence="7">
    <location>
        <begin position="12"/>
        <end position="37"/>
    </location>
</feature>
<name>A0A3C1KS82_9GAMM</name>
<evidence type="ECO:0000256" key="4">
    <source>
        <dbReference type="ARBA" id="ARBA00022692"/>
    </source>
</evidence>
<keyword evidence="4 7" id="KW-0812">Transmembrane</keyword>
<evidence type="ECO:0000256" key="7">
    <source>
        <dbReference type="SAM" id="Phobius"/>
    </source>
</evidence>
<evidence type="ECO:0000259" key="8">
    <source>
        <dbReference type="Pfam" id="PF02687"/>
    </source>
</evidence>
<organism evidence="10 11">
    <name type="scientific">Haliea salexigens</name>
    <dbReference type="NCBI Taxonomy" id="287487"/>
    <lineage>
        <taxon>Bacteria</taxon>
        <taxon>Pseudomonadati</taxon>
        <taxon>Pseudomonadota</taxon>
        <taxon>Gammaproteobacteria</taxon>
        <taxon>Cellvibrionales</taxon>
        <taxon>Halieaceae</taxon>
        <taxon>Haliea</taxon>
    </lineage>
</organism>
<evidence type="ECO:0000256" key="3">
    <source>
        <dbReference type="ARBA" id="ARBA00022475"/>
    </source>
</evidence>
<dbReference type="PANTHER" id="PTHR43738:SF1">
    <property type="entry name" value="HEMIN TRANSPORT SYSTEM PERMEASE PROTEIN HRTB-RELATED"/>
    <property type="match status" value="1"/>
</dbReference>
<dbReference type="Pfam" id="PF12704">
    <property type="entry name" value="MacB_PCD"/>
    <property type="match status" value="1"/>
</dbReference>
<evidence type="ECO:0000256" key="6">
    <source>
        <dbReference type="ARBA" id="ARBA00023136"/>
    </source>
</evidence>
<comment type="caution">
    <text evidence="10">The sequence shown here is derived from an EMBL/GenBank/DDBJ whole genome shotgun (WGS) entry which is preliminary data.</text>
</comment>
<feature type="transmembrane region" description="Helical" evidence="7">
    <location>
        <begin position="369"/>
        <end position="391"/>
    </location>
</feature>
<feature type="transmembrane region" description="Helical" evidence="7">
    <location>
        <begin position="327"/>
        <end position="349"/>
    </location>
</feature>
<feature type="domain" description="MacB-like periplasmic core" evidence="9">
    <location>
        <begin position="22"/>
        <end position="256"/>
    </location>
</feature>
<keyword evidence="6 7" id="KW-0472">Membrane</keyword>
<dbReference type="Proteomes" id="UP000259273">
    <property type="component" value="Unassembled WGS sequence"/>
</dbReference>
<sequence length="400" mass="42924">MISLAGRDILHAWGKFVFTGIGLGLLIGVTLIMAGVYRGMVADGKALLDNSGADLWVVQKGTLGPYAEPSSVNDDVYRALLSIAGVARAANVTYLTMQVGHDGHDVRSLVVGIAPDDLGATPGWPPHLIAGRQITRGHYEAVTDIATGFQLGDRLSIRRNHYTVVGLTRRMVSSSGDPMVFIPLKDAQEAQFLKDNDAIWQSRRRSAANPAFNRPGVPGLLDTVIASQSTNASVNAVLVTLKQGYAPAEVAESIRRWKRLTVYTRTQMEEILVGKLIATSARQIAMFLVILAIVSAAIVAFIIYSLTMDKIREIAVLKLIGTRNRTIAAMIMQQSLALGLIGFVVGKISATFSAPIFPKYVLLTPMDSVAGFFAVLAICILASLVAIRMALKIDPAEAIG</sequence>
<feature type="domain" description="ABC3 transporter permease C-terminal" evidence="8">
    <location>
        <begin position="286"/>
        <end position="395"/>
    </location>
</feature>